<keyword evidence="1" id="KW-1133">Transmembrane helix</keyword>
<name>A0A1F6VDE7_9PROT</name>
<accession>A0A1F6VDE7</accession>
<organism evidence="2 3">
    <name type="scientific">Candidatus Muproteobacteria bacterium RBG_16_60_9</name>
    <dbReference type="NCBI Taxonomy" id="1817755"/>
    <lineage>
        <taxon>Bacteria</taxon>
        <taxon>Pseudomonadati</taxon>
        <taxon>Pseudomonadota</taxon>
        <taxon>Candidatus Muproteobacteria</taxon>
    </lineage>
</organism>
<sequence length="73" mass="8146">MKSQQVQFLPNAPLRRRVSGERRRFERPLFDLDPALLLSVLIVGVLLAVFVWGTTPMPSPDAASTPPPHGLKR</sequence>
<evidence type="ECO:0000256" key="1">
    <source>
        <dbReference type="SAM" id="Phobius"/>
    </source>
</evidence>
<gene>
    <name evidence="2" type="ORF">A2W18_10360</name>
</gene>
<reference evidence="2 3" key="1">
    <citation type="journal article" date="2016" name="Nat. Commun.">
        <title>Thousands of microbial genomes shed light on interconnected biogeochemical processes in an aquifer system.</title>
        <authorList>
            <person name="Anantharaman K."/>
            <person name="Brown C.T."/>
            <person name="Hug L.A."/>
            <person name="Sharon I."/>
            <person name="Castelle C.J."/>
            <person name="Probst A.J."/>
            <person name="Thomas B.C."/>
            <person name="Singh A."/>
            <person name="Wilkins M.J."/>
            <person name="Karaoz U."/>
            <person name="Brodie E.L."/>
            <person name="Williams K.H."/>
            <person name="Hubbard S.S."/>
            <person name="Banfield J.F."/>
        </authorList>
    </citation>
    <scope>NUCLEOTIDE SEQUENCE [LARGE SCALE GENOMIC DNA]</scope>
</reference>
<evidence type="ECO:0000313" key="3">
    <source>
        <dbReference type="Proteomes" id="UP000179076"/>
    </source>
</evidence>
<protein>
    <submittedName>
        <fullName evidence="2">Uncharacterized protein</fullName>
    </submittedName>
</protein>
<proteinExistence type="predicted"/>
<dbReference type="Proteomes" id="UP000179076">
    <property type="component" value="Unassembled WGS sequence"/>
</dbReference>
<dbReference type="AlphaFoldDB" id="A0A1F6VDE7"/>
<evidence type="ECO:0000313" key="2">
    <source>
        <dbReference type="EMBL" id="OGI67681.1"/>
    </source>
</evidence>
<comment type="caution">
    <text evidence="2">The sequence shown here is derived from an EMBL/GenBank/DDBJ whole genome shotgun (WGS) entry which is preliminary data.</text>
</comment>
<dbReference type="EMBL" id="MFSP01000050">
    <property type="protein sequence ID" value="OGI67681.1"/>
    <property type="molecule type" value="Genomic_DNA"/>
</dbReference>
<keyword evidence="1" id="KW-0812">Transmembrane</keyword>
<feature type="transmembrane region" description="Helical" evidence="1">
    <location>
        <begin position="32"/>
        <end position="52"/>
    </location>
</feature>
<keyword evidence="1" id="KW-0472">Membrane</keyword>